<gene>
    <name evidence="1" type="ORF">U0070_014391</name>
</gene>
<dbReference type="AlphaFoldDB" id="A0AAW0J6Z9"/>
<evidence type="ECO:0000313" key="2">
    <source>
        <dbReference type="Proteomes" id="UP001488838"/>
    </source>
</evidence>
<name>A0AAW0J6Z9_MYOGA</name>
<proteinExistence type="predicted"/>
<sequence>MLRSLYQSPRHRFRILYPDRECNIGCNERFVAIWRARHCRKTDPAGAHPALFLYACWAFASCYGSPRCLLKVAWQLEIKCCTCRQCSTRKHL</sequence>
<evidence type="ECO:0000313" key="1">
    <source>
        <dbReference type="EMBL" id="KAK7822292.1"/>
    </source>
</evidence>
<organism evidence="1 2">
    <name type="scientific">Myodes glareolus</name>
    <name type="common">Bank vole</name>
    <name type="synonym">Clethrionomys glareolus</name>
    <dbReference type="NCBI Taxonomy" id="447135"/>
    <lineage>
        <taxon>Eukaryota</taxon>
        <taxon>Metazoa</taxon>
        <taxon>Chordata</taxon>
        <taxon>Craniata</taxon>
        <taxon>Vertebrata</taxon>
        <taxon>Euteleostomi</taxon>
        <taxon>Mammalia</taxon>
        <taxon>Eutheria</taxon>
        <taxon>Euarchontoglires</taxon>
        <taxon>Glires</taxon>
        <taxon>Rodentia</taxon>
        <taxon>Myomorpha</taxon>
        <taxon>Muroidea</taxon>
        <taxon>Cricetidae</taxon>
        <taxon>Arvicolinae</taxon>
        <taxon>Myodes</taxon>
    </lineage>
</organism>
<dbReference type="EMBL" id="JBBHLL010000059">
    <property type="protein sequence ID" value="KAK7822292.1"/>
    <property type="molecule type" value="Genomic_DNA"/>
</dbReference>
<accession>A0AAW0J6Z9</accession>
<keyword evidence="2" id="KW-1185">Reference proteome</keyword>
<reference evidence="1 2" key="1">
    <citation type="journal article" date="2023" name="bioRxiv">
        <title>Conserved and derived expression patterns and positive selection on dental genes reveal complex evolutionary context of ever-growing rodent molars.</title>
        <authorList>
            <person name="Calamari Z.T."/>
            <person name="Song A."/>
            <person name="Cohen E."/>
            <person name="Akter M."/>
            <person name="Roy R.D."/>
            <person name="Hallikas O."/>
            <person name="Christensen M.M."/>
            <person name="Li P."/>
            <person name="Marangoni P."/>
            <person name="Jernvall J."/>
            <person name="Klein O.D."/>
        </authorList>
    </citation>
    <scope>NUCLEOTIDE SEQUENCE [LARGE SCALE GENOMIC DNA]</scope>
    <source>
        <strain evidence="1">V071</strain>
    </source>
</reference>
<comment type="caution">
    <text evidence="1">The sequence shown here is derived from an EMBL/GenBank/DDBJ whole genome shotgun (WGS) entry which is preliminary data.</text>
</comment>
<dbReference type="Proteomes" id="UP001488838">
    <property type="component" value="Unassembled WGS sequence"/>
</dbReference>
<protein>
    <submittedName>
        <fullName evidence="1">Uncharacterized protein</fullName>
    </submittedName>
</protein>